<protein>
    <submittedName>
        <fullName evidence="1">Uncharacterized protein</fullName>
    </submittedName>
</protein>
<dbReference type="EMBL" id="LRDH01000024">
    <property type="protein sequence ID" value="PPV17400.1"/>
    <property type="molecule type" value="Genomic_DNA"/>
</dbReference>
<dbReference type="AlphaFoldDB" id="A0A2S7FEW4"/>
<dbReference type="RefSeq" id="WP_043664620.1">
    <property type="nucleotide sequence ID" value="NZ_JSEG01000012.1"/>
</dbReference>
<proteinExistence type="predicted"/>
<dbReference type="Proteomes" id="UP000238081">
    <property type="component" value="Unassembled WGS sequence"/>
</dbReference>
<sequence>MKSNENFANKFVNAMRSKNTDNIKSNNDIPEIKEMLKKLIMIDDEKWGYYAFRREPLKGKFSEDDKLILINKANECGKKYAQKIREQYSNMNTYDIAKEMGLEVDYPDRPNGGGHIIFAQFVEPNKVTVFKDSINKAEELITSKKLAGLFSDINIEELLLAHEIFHFIEENDDDIFTRTEKIRLWKIGPIKNDSNIVCLGEIAGMAFAKELLKISYSPYILDIFLVYLYNIQASYGLYEEIMSINNKE</sequence>
<name>A0A2S7FEW4_CLOBU</name>
<evidence type="ECO:0000313" key="2">
    <source>
        <dbReference type="Proteomes" id="UP000238081"/>
    </source>
</evidence>
<evidence type="ECO:0000313" key="1">
    <source>
        <dbReference type="EMBL" id="PPV17400.1"/>
    </source>
</evidence>
<accession>A0A2S7FEW4</accession>
<organism evidence="1 2">
    <name type="scientific">Clostridium butyricum</name>
    <dbReference type="NCBI Taxonomy" id="1492"/>
    <lineage>
        <taxon>Bacteria</taxon>
        <taxon>Bacillati</taxon>
        <taxon>Bacillota</taxon>
        <taxon>Clostridia</taxon>
        <taxon>Eubacteriales</taxon>
        <taxon>Clostridiaceae</taxon>
        <taxon>Clostridium</taxon>
    </lineage>
</organism>
<reference evidence="1 2" key="1">
    <citation type="submission" date="2016-01" db="EMBL/GenBank/DDBJ databases">
        <title>Characterization of the Clostridium difficile lineages that are prevalent in Hong Kong and China.</title>
        <authorList>
            <person name="Kwok J.S.-L."/>
            <person name="Lam W.-Y."/>
            <person name="Ip M."/>
            <person name="Chan T.-F."/>
            <person name="Hawkey P.M."/>
            <person name="Tsui S.K.-W."/>
        </authorList>
    </citation>
    <scope>NUCLEOTIDE SEQUENCE [LARGE SCALE GENOMIC DNA]</scope>
    <source>
        <strain evidence="1 2">300064</strain>
    </source>
</reference>
<gene>
    <name evidence="1" type="ORF">AWN73_07720</name>
</gene>
<comment type="caution">
    <text evidence="1">The sequence shown here is derived from an EMBL/GenBank/DDBJ whole genome shotgun (WGS) entry which is preliminary data.</text>
</comment>